<evidence type="ECO:0000256" key="1">
    <source>
        <dbReference type="SAM" id="MobiDB-lite"/>
    </source>
</evidence>
<dbReference type="Proteomes" id="UP000326837">
    <property type="component" value="Chromosome"/>
</dbReference>
<dbReference type="AlphaFoldDB" id="A0A5K7XBF0"/>
<keyword evidence="3" id="KW-1185">Reference proteome</keyword>
<dbReference type="KEGG" id="lpav:PLANPX_3736"/>
<protein>
    <submittedName>
        <fullName evidence="2">Uncharacterized protein</fullName>
    </submittedName>
</protein>
<dbReference type="EMBL" id="AP021861">
    <property type="protein sequence ID" value="BBO34124.1"/>
    <property type="molecule type" value="Genomic_DNA"/>
</dbReference>
<organism evidence="2 3">
    <name type="scientific">Lacipirellula parvula</name>
    <dbReference type="NCBI Taxonomy" id="2650471"/>
    <lineage>
        <taxon>Bacteria</taxon>
        <taxon>Pseudomonadati</taxon>
        <taxon>Planctomycetota</taxon>
        <taxon>Planctomycetia</taxon>
        <taxon>Pirellulales</taxon>
        <taxon>Lacipirellulaceae</taxon>
        <taxon>Lacipirellula</taxon>
    </lineage>
</organism>
<reference evidence="3" key="1">
    <citation type="submission" date="2019-10" db="EMBL/GenBank/DDBJ databases">
        <title>Lacipirellula parvula gen. nov., sp. nov., representing a lineage of planctomycetes widespread in freshwater anoxic habitats, and description of the family Lacipirellulaceae.</title>
        <authorList>
            <person name="Dedysh S.N."/>
            <person name="Kulichevskaya I.S."/>
            <person name="Beletsky A.V."/>
            <person name="Rakitin A.L."/>
            <person name="Mardanov A.V."/>
            <person name="Ivanova A.A."/>
            <person name="Saltykova V.X."/>
            <person name="Rijpstra W.I.C."/>
            <person name="Sinninghe Damste J.S."/>
            <person name="Ravin N.V."/>
        </authorList>
    </citation>
    <scope>NUCLEOTIDE SEQUENCE [LARGE SCALE GENOMIC DNA]</scope>
    <source>
        <strain evidence="3">PX69</strain>
    </source>
</reference>
<proteinExistence type="predicted"/>
<gene>
    <name evidence="2" type="ORF">PLANPX_3736</name>
</gene>
<feature type="region of interest" description="Disordered" evidence="1">
    <location>
        <begin position="1"/>
        <end position="40"/>
    </location>
</feature>
<evidence type="ECO:0000313" key="3">
    <source>
        <dbReference type="Proteomes" id="UP000326837"/>
    </source>
</evidence>
<accession>A0A5K7XBF0</accession>
<name>A0A5K7XBF0_9BACT</name>
<evidence type="ECO:0000313" key="2">
    <source>
        <dbReference type="EMBL" id="BBO34124.1"/>
    </source>
</evidence>
<sequence>MNVADGDSAGSGLHDGAGHDSYLNGEREGGVRIGTAEGRK</sequence>